<protein>
    <submittedName>
        <fullName evidence="1">Uncharacterized protein</fullName>
    </submittedName>
</protein>
<evidence type="ECO:0000313" key="1">
    <source>
        <dbReference type="EMBL" id="SEB70645.1"/>
    </source>
</evidence>
<dbReference type="AlphaFoldDB" id="A0AB38A6N5"/>
<comment type="caution">
    <text evidence="1">The sequence shown here is derived from an EMBL/GenBank/DDBJ whole genome shotgun (WGS) entry which is preliminary data.</text>
</comment>
<dbReference type="EMBL" id="FNSH01000001">
    <property type="protein sequence ID" value="SEB70645.1"/>
    <property type="molecule type" value="Genomic_DNA"/>
</dbReference>
<gene>
    <name evidence="1" type="ORF">SAMN04489746_0915</name>
</gene>
<proteinExistence type="predicted"/>
<reference evidence="1 2" key="1">
    <citation type="submission" date="2016-10" db="EMBL/GenBank/DDBJ databases">
        <authorList>
            <person name="Varghese N."/>
            <person name="Submissions S."/>
        </authorList>
    </citation>
    <scope>NUCLEOTIDE SEQUENCE [LARGE SCALE GENOMIC DNA]</scope>
    <source>
        <strain evidence="1 2">DSM 20586</strain>
    </source>
</reference>
<sequence>MARLMAPMAKRLITLLDSYRTSDGAYQLPTTVFAEALMNLALEISGDELAFFPKADEVIWAVARHEGYIIPDYPLDSNSEVKSFLEEYEATNTTDWYIRHGLSIMSITHFWLYSCFMARNLLFWRKLFVFKASDVSEVNALAKQVHDALIFCLSEQTSNDDPRLFAV</sequence>
<name>A0AB38A6N5_9ACTN</name>
<organism evidence="1 2">
    <name type="scientific">Atopobium minutum</name>
    <dbReference type="NCBI Taxonomy" id="1381"/>
    <lineage>
        <taxon>Bacteria</taxon>
        <taxon>Bacillati</taxon>
        <taxon>Actinomycetota</taxon>
        <taxon>Coriobacteriia</taxon>
        <taxon>Coriobacteriales</taxon>
        <taxon>Atopobiaceae</taxon>
        <taxon>Atopobium</taxon>
    </lineage>
</organism>
<accession>A0AB38A6N5</accession>
<dbReference type="RefSeq" id="WP_057002122.1">
    <property type="nucleotide sequence ID" value="NZ_FNSH01000001.1"/>
</dbReference>
<evidence type="ECO:0000313" key="2">
    <source>
        <dbReference type="Proteomes" id="UP000183687"/>
    </source>
</evidence>
<dbReference type="Proteomes" id="UP000183687">
    <property type="component" value="Unassembled WGS sequence"/>
</dbReference>